<feature type="compositionally biased region" description="Low complexity" evidence="1">
    <location>
        <begin position="478"/>
        <end position="487"/>
    </location>
</feature>
<protein>
    <submittedName>
        <fullName evidence="2">Uncharacterized protein</fullName>
    </submittedName>
</protein>
<dbReference type="InParanoid" id="D8U272"/>
<dbReference type="InterPro" id="IPR011989">
    <property type="entry name" value="ARM-like"/>
</dbReference>
<feature type="region of interest" description="Disordered" evidence="1">
    <location>
        <begin position="459"/>
        <end position="495"/>
    </location>
</feature>
<dbReference type="InterPro" id="IPR016024">
    <property type="entry name" value="ARM-type_fold"/>
</dbReference>
<evidence type="ECO:0000256" key="1">
    <source>
        <dbReference type="SAM" id="MobiDB-lite"/>
    </source>
</evidence>
<feature type="compositionally biased region" description="Low complexity" evidence="1">
    <location>
        <begin position="336"/>
        <end position="350"/>
    </location>
</feature>
<dbReference type="EMBL" id="GL378352">
    <property type="protein sequence ID" value="EFJ46315.1"/>
    <property type="molecule type" value="Genomic_DNA"/>
</dbReference>
<proteinExistence type="predicted"/>
<evidence type="ECO:0000313" key="3">
    <source>
        <dbReference type="Proteomes" id="UP000001058"/>
    </source>
</evidence>
<dbReference type="Proteomes" id="UP000001058">
    <property type="component" value="Unassembled WGS sequence"/>
</dbReference>
<dbReference type="SUPFAM" id="SSF48371">
    <property type="entry name" value="ARM repeat"/>
    <property type="match status" value="1"/>
</dbReference>
<feature type="region of interest" description="Disordered" evidence="1">
    <location>
        <begin position="278"/>
        <end position="379"/>
    </location>
</feature>
<accession>D8U272</accession>
<feature type="compositionally biased region" description="Gly residues" evidence="1">
    <location>
        <begin position="462"/>
        <end position="477"/>
    </location>
</feature>
<gene>
    <name evidence="2" type="ORF">VOLCADRAFT_105663</name>
</gene>
<dbReference type="GeneID" id="9627421"/>
<dbReference type="KEGG" id="vcn:VOLCADRAFT_105663"/>
<sequence>MSATAVAAISDEERRKKSVYYETCTSPFKDDFPTLVKCLRSPEPGNPHTRQEAGFLLWHHALGGDDPSGLVSAGLLTACVANLDSTEVLLADKACSAGILLALACDDEEVAEQLLKVRSPSGRTSLEVLHAVVYDDAALARQYCSRLLQSLARQVAPSVLRAMDNQLPYLPTYLTVWAVKEHRDAVSVAALVEMLQLLLEQRPELAPSVVSAGGVDALMDLVRSHKSEAAVGAALHCLMRLLAVEAAQELFICCGGIDVLVDVMGPPPKVALENRTTTIQEEEDEGEAPRAPEPPQLSAAAAAAAAWRRTPQADEDAEYSDGGLRSPKGLSWADLSPTASSPRTAGATAAAGGGGGGGASGWSSARTSHRSLGSHGSTSLQARVQLPLVIPGLHSAASAAGGGLSSTPSGNPVMGSLGSLPSSHQHASSRTLRLSLSQGADRAASTADGGAEAAAAAAAAGDGDGGGGAGTNVGGGNPAAAAPLSQSSPPPALPTAADLATNRSGLRWILLPGLEVASRAAACLTLVLMHRPGRQVEAEVRLASHRILAQLKAVMGPKIGGVFSFFLFCLPLRVVGSSAHGKKATKKKGLGLTAEQTAALGRLLGLLKFLSLHNTTRYRIANLGAVPQLVRLYGEANDYLLRNHCQAILANVALLAENGVALRDAKMPEESYPHSPDHDFLPAAPPSLPFPSLPFPCSTLIKIVLKTRRIVIATDDNDNGNDNDNNDPCGYSFWSLTP</sequence>
<feature type="compositionally biased region" description="Gly residues" evidence="1">
    <location>
        <begin position="351"/>
        <end position="360"/>
    </location>
</feature>
<dbReference type="OrthoDB" id="538362at2759"/>
<reference evidence="2 3" key="1">
    <citation type="journal article" date="2010" name="Science">
        <title>Genomic analysis of organismal complexity in the multicellular green alga Volvox carteri.</title>
        <authorList>
            <person name="Prochnik S.E."/>
            <person name="Umen J."/>
            <person name="Nedelcu A.M."/>
            <person name="Hallmann A."/>
            <person name="Miller S.M."/>
            <person name="Nishii I."/>
            <person name="Ferris P."/>
            <person name="Kuo A."/>
            <person name="Mitros T."/>
            <person name="Fritz-Laylin L.K."/>
            <person name="Hellsten U."/>
            <person name="Chapman J."/>
            <person name="Simakov O."/>
            <person name="Rensing S.A."/>
            <person name="Terry A."/>
            <person name="Pangilinan J."/>
            <person name="Kapitonov V."/>
            <person name="Jurka J."/>
            <person name="Salamov A."/>
            <person name="Shapiro H."/>
            <person name="Schmutz J."/>
            <person name="Grimwood J."/>
            <person name="Lindquist E."/>
            <person name="Lucas S."/>
            <person name="Grigoriev I.V."/>
            <person name="Schmitt R."/>
            <person name="Kirk D."/>
            <person name="Rokhsar D.S."/>
        </authorList>
    </citation>
    <scope>NUCLEOTIDE SEQUENCE [LARGE SCALE GENOMIC DNA]</scope>
    <source>
        <strain evidence="3">f. Nagariensis / Eve</strain>
    </source>
</reference>
<dbReference type="AlphaFoldDB" id="D8U272"/>
<organism evidence="3">
    <name type="scientific">Volvox carteri f. nagariensis</name>
    <dbReference type="NCBI Taxonomy" id="3068"/>
    <lineage>
        <taxon>Eukaryota</taxon>
        <taxon>Viridiplantae</taxon>
        <taxon>Chlorophyta</taxon>
        <taxon>core chlorophytes</taxon>
        <taxon>Chlorophyceae</taxon>
        <taxon>CS clade</taxon>
        <taxon>Chlamydomonadales</taxon>
        <taxon>Volvocaceae</taxon>
        <taxon>Volvox</taxon>
    </lineage>
</organism>
<dbReference type="Gene3D" id="1.25.10.10">
    <property type="entry name" value="Leucine-rich Repeat Variant"/>
    <property type="match status" value="1"/>
</dbReference>
<name>D8U272_VOLCA</name>
<feature type="compositionally biased region" description="Polar residues" evidence="1">
    <location>
        <begin position="370"/>
        <end position="379"/>
    </location>
</feature>
<feature type="region of interest" description="Disordered" evidence="1">
    <location>
        <begin position="397"/>
        <end position="447"/>
    </location>
</feature>
<evidence type="ECO:0000313" key="2">
    <source>
        <dbReference type="EMBL" id="EFJ46315.1"/>
    </source>
</evidence>
<feature type="compositionally biased region" description="Polar residues" evidence="1">
    <location>
        <begin position="419"/>
        <end position="438"/>
    </location>
</feature>
<keyword evidence="3" id="KW-1185">Reference proteome</keyword>
<dbReference type="RefSeq" id="XP_002952762.1">
    <property type="nucleotide sequence ID" value="XM_002952716.1"/>
</dbReference>